<dbReference type="Proteomes" id="UP000046393">
    <property type="component" value="Unplaced"/>
</dbReference>
<keyword evidence="2" id="KW-1185">Reference proteome</keyword>
<feature type="compositionally biased region" description="Acidic residues" evidence="1">
    <location>
        <begin position="266"/>
        <end position="275"/>
    </location>
</feature>
<sequence>MDLKRKAEDNNASPSKRLKTDEIVLEKKIRRLMSLYKTLGAEIRKIEEREVSFSDDYDEEKEMAMLRRHWRLSKKRIEIYKYLARKGVLFSEDKKQLTGSLGENRIVINNTGIERLNDLLTEFVNSPNKNEKFFGVHAKHRHLSYDDVKAVVEKLRGFKEEKVIPTDPIEYEAFITTIALASNKRMKEFTKKKHEAGLEDLILIKGGSLDEIKKLAAQQSEIPSCSGCSWEEANLELLKAIENDKDSPNDDQTCEEFDTDMPCTSEELDEGEDERESVTEASDLDASEFGGSCDTDDSSIASENGNAGDSCETKNGADRQELNAKSVDSNVSSFCSEKVVVKSKEKCGSSDICNETVITESIKLSDNEQVIDSRVSSISKQGENSKDSCIAQHSGCSVISDAVEKEGIFSNEINNKTSVESELKDMDDVDGFSVISLSSDDDSSSSIVYLE</sequence>
<feature type="region of interest" description="Disordered" evidence="1">
    <location>
        <begin position="242"/>
        <end position="315"/>
    </location>
</feature>
<organism evidence="2 3">
    <name type="scientific">Syphacia muris</name>
    <dbReference type="NCBI Taxonomy" id="451379"/>
    <lineage>
        <taxon>Eukaryota</taxon>
        <taxon>Metazoa</taxon>
        <taxon>Ecdysozoa</taxon>
        <taxon>Nematoda</taxon>
        <taxon>Chromadorea</taxon>
        <taxon>Rhabditida</taxon>
        <taxon>Spirurina</taxon>
        <taxon>Oxyuridomorpha</taxon>
        <taxon>Oxyuroidea</taxon>
        <taxon>Oxyuridae</taxon>
        <taxon>Syphacia</taxon>
    </lineage>
</organism>
<feature type="compositionally biased region" description="Polar residues" evidence="1">
    <location>
        <begin position="298"/>
        <end position="307"/>
    </location>
</feature>
<reference evidence="3" key="1">
    <citation type="submission" date="2017-02" db="UniProtKB">
        <authorList>
            <consortium name="WormBaseParasite"/>
        </authorList>
    </citation>
    <scope>IDENTIFICATION</scope>
</reference>
<dbReference type="WBParaSite" id="SMUV_0000114801-mRNA-1">
    <property type="protein sequence ID" value="SMUV_0000114801-mRNA-1"/>
    <property type="gene ID" value="SMUV_0000114801"/>
</dbReference>
<evidence type="ECO:0000256" key="1">
    <source>
        <dbReference type="SAM" id="MobiDB-lite"/>
    </source>
</evidence>
<evidence type="ECO:0000313" key="2">
    <source>
        <dbReference type="Proteomes" id="UP000046393"/>
    </source>
</evidence>
<dbReference type="InterPro" id="IPR046426">
    <property type="entry name" value="DAXX_histone-bd_sf"/>
</dbReference>
<protein>
    <submittedName>
        <fullName evidence="3">Death domain-containing protein</fullName>
    </submittedName>
</protein>
<dbReference type="Gene3D" id="1.20.58.2170">
    <property type="match status" value="1"/>
</dbReference>
<evidence type="ECO:0000313" key="3">
    <source>
        <dbReference type="WBParaSite" id="SMUV_0000114801-mRNA-1"/>
    </source>
</evidence>
<name>A0A0N5AAH2_9BILA</name>
<accession>A0A0N5AAH2</accession>
<dbReference type="AlphaFoldDB" id="A0A0N5AAH2"/>
<dbReference type="GO" id="GO:0042393">
    <property type="term" value="F:histone binding"/>
    <property type="evidence" value="ECO:0007669"/>
    <property type="project" value="InterPro"/>
</dbReference>
<proteinExistence type="predicted"/>